<keyword evidence="4" id="KW-0808">Transferase</keyword>
<evidence type="ECO:0000256" key="1">
    <source>
        <dbReference type="ARBA" id="ARBA00004533"/>
    </source>
</evidence>
<name>A0A917FMD7_9GAMM</name>
<keyword evidence="3" id="KW-0997">Cell inner membrane</keyword>
<organism evidence="7 8">
    <name type="scientific">Marinicella pacifica</name>
    <dbReference type="NCBI Taxonomy" id="1171543"/>
    <lineage>
        <taxon>Bacteria</taxon>
        <taxon>Pseudomonadati</taxon>
        <taxon>Pseudomonadota</taxon>
        <taxon>Gammaproteobacteria</taxon>
        <taxon>Lysobacterales</taxon>
        <taxon>Marinicellaceae</taxon>
        <taxon>Marinicella</taxon>
    </lineage>
</organism>
<evidence type="ECO:0000256" key="5">
    <source>
        <dbReference type="ARBA" id="ARBA00023136"/>
    </source>
</evidence>
<evidence type="ECO:0000256" key="3">
    <source>
        <dbReference type="ARBA" id="ARBA00022519"/>
    </source>
</evidence>
<dbReference type="PANTHER" id="PTHR30606:SF10">
    <property type="entry name" value="PHOSPHATIDYLINOSITOL MANNOSIDE ACYLTRANSFERASE"/>
    <property type="match status" value="1"/>
</dbReference>
<dbReference type="InterPro" id="IPR004960">
    <property type="entry name" value="LipA_acyltrans"/>
</dbReference>
<evidence type="ECO:0000313" key="8">
    <source>
        <dbReference type="Proteomes" id="UP000605253"/>
    </source>
</evidence>
<evidence type="ECO:0000313" key="7">
    <source>
        <dbReference type="EMBL" id="GGF92554.1"/>
    </source>
</evidence>
<proteinExistence type="predicted"/>
<reference evidence="7" key="2">
    <citation type="submission" date="2020-09" db="EMBL/GenBank/DDBJ databases">
        <authorList>
            <person name="Sun Q."/>
            <person name="Zhou Y."/>
        </authorList>
    </citation>
    <scope>NUCLEOTIDE SEQUENCE</scope>
    <source>
        <strain evidence="7">CGMCC 1.12181</strain>
    </source>
</reference>
<comment type="caution">
    <text evidence="7">The sequence shown here is derived from an EMBL/GenBank/DDBJ whole genome shotgun (WGS) entry which is preliminary data.</text>
</comment>
<protein>
    <submittedName>
        <fullName evidence="7">Lipid A biosynthesis lauroyl acyltransferase</fullName>
    </submittedName>
</protein>
<keyword evidence="5" id="KW-0472">Membrane</keyword>
<comment type="subcellular location">
    <subcellularLocation>
        <location evidence="1">Cell inner membrane</location>
    </subcellularLocation>
</comment>
<keyword evidence="2" id="KW-1003">Cell membrane</keyword>
<evidence type="ECO:0000256" key="2">
    <source>
        <dbReference type="ARBA" id="ARBA00022475"/>
    </source>
</evidence>
<reference evidence="7" key="1">
    <citation type="journal article" date="2014" name="Int. J. Syst. Evol. Microbiol.">
        <title>Complete genome sequence of Corynebacterium casei LMG S-19264T (=DSM 44701T), isolated from a smear-ripened cheese.</title>
        <authorList>
            <consortium name="US DOE Joint Genome Institute (JGI-PGF)"/>
            <person name="Walter F."/>
            <person name="Albersmeier A."/>
            <person name="Kalinowski J."/>
            <person name="Ruckert C."/>
        </authorList>
    </citation>
    <scope>NUCLEOTIDE SEQUENCE</scope>
    <source>
        <strain evidence="7">CGMCC 1.12181</strain>
    </source>
</reference>
<dbReference type="GO" id="GO:0009247">
    <property type="term" value="P:glycolipid biosynthetic process"/>
    <property type="evidence" value="ECO:0007669"/>
    <property type="project" value="UniProtKB-ARBA"/>
</dbReference>
<dbReference type="CDD" id="cd07984">
    <property type="entry name" value="LPLAT_LABLAT-like"/>
    <property type="match status" value="1"/>
</dbReference>
<dbReference type="Proteomes" id="UP000605253">
    <property type="component" value="Unassembled WGS sequence"/>
</dbReference>
<keyword evidence="8" id="KW-1185">Reference proteome</keyword>
<accession>A0A917FMD7</accession>
<evidence type="ECO:0000256" key="6">
    <source>
        <dbReference type="ARBA" id="ARBA00023315"/>
    </source>
</evidence>
<keyword evidence="6 7" id="KW-0012">Acyltransferase</keyword>
<dbReference type="Pfam" id="PF03279">
    <property type="entry name" value="Lip_A_acyltrans"/>
    <property type="match status" value="1"/>
</dbReference>
<gene>
    <name evidence="7" type="primary">htrB</name>
    <name evidence="7" type="ORF">GCM10011365_12200</name>
</gene>
<dbReference type="PIRSF" id="PIRSF026649">
    <property type="entry name" value="MsbB"/>
    <property type="match status" value="1"/>
</dbReference>
<dbReference type="GO" id="GO:0016746">
    <property type="term" value="F:acyltransferase activity"/>
    <property type="evidence" value="ECO:0007669"/>
    <property type="project" value="UniProtKB-KW"/>
</dbReference>
<dbReference type="AlphaFoldDB" id="A0A917FMD7"/>
<dbReference type="EMBL" id="BMEO01000004">
    <property type="protein sequence ID" value="GGF92554.1"/>
    <property type="molecule type" value="Genomic_DNA"/>
</dbReference>
<dbReference type="PANTHER" id="PTHR30606">
    <property type="entry name" value="LIPID A BIOSYNTHESIS LAUROYL ACYLTRANSFERASE"/>
    <property type="match status" value="1"/>
</dbReference>
<dbReference type="RefSeq" id="WP_188364820.1">
    <property type="nucleotide sequence ID" value="NZ_BAABJF010000015.1"/>
</dbReference>
<dbReference type="GO" id="GO:0005886">
    <property type="term" value="C:plasma membrane"/>
    <property type="evidence" value="ECO:0007669"/>
    <property type="project" value="UniProtKB-SubCell"/>
</dbReference>
<sequence>MRAFLFHFIIKLNGLLSLSGSHRLARGLAALVWRLSAKQRRIALTNIRLCYPDMSVERQQQLARYSLAETLKAVCELGVVWRRYPDQFPGLIKSVKGQHILDDALAQGRGVLLAAPHFGNWEVLNLWLSRYDDFAFLYKPPGDPKIEQLLLKYRGQGGAKQITADGKGVRTMLQQLKDKGIMAVLPDQQPKSGQGVYVDFMGHPAYTMTLFSKIAQKTRAPVVLAVAERQTDGFVIHFRSADPGIYAHTPQSVAALNRDIARLVAIHPAQYQWTYKRFSIQPSGQNPYLLPEQPSNK</sequence>
<evidence type="ECO:0000256" key="4">
    <source>
        <dbReference type="ARBA" id="ARBA00022679"/>
    </source>
</evidence>